<proteinExistence type="predicted"/>
<accession>A0A1X7MXR5</accession>
<dbReference type="EMBL" id="FXBL01000004">
    <property type="protein sequence ID" value="SMH28792.1"/>
    <property type="molecule type" value="Genomic_DNA"/>
</dbReference>
<keyword evidence="3" id="KW-1185">Reference proteome</keyword>
<keyword evidence="1" id="KW-1277">Toxin-antitoxin system</keyword>
<evidence type="ECO:0000313" key="2">
    <source>
        <dbReference type="EMBL" id="SMH28792.1"/>
    </source>
</evidence>
<reference evidence="2 3" key="1">
    <citation type="submission" date="2017-04" db="EMBL/GenBank/DDBJ databases">
        <authorList>
            <person name="Afonso C.L."/>
            <person name="Miller P.J."/>
            <person name="Scott M.A."/>
            <person name="Spackman E."/>
            <person name="Goraichik I."/>
            <person name="Dimitrov K.M."/>
            <person name="Suarez D.L."/>
            <person name="Swayne D.E."/>
        </authorList>
    </citation>
    <scope>NUCLEOTIDE SEQUENCE [LARGE SCALE GENOMIC DNA]</scope>
    <source>
        <strain evidence="2 3">B5P</strain>
    </source>
</reference>
<dbReference type="InterPro" id="IPR007712">
    <property type="entry name" value="RelE/ParE_toxin"/>
</dbReference>
<dbReference type="AlphaFoldDB" id="A0A1X7MXR5"/>
<dbReference type="OrthoDB" id="595470at2"/>
<dbReference type="Proteomes" id="UP000193083">
    <property type="component" value="Unassembled WGS sequence"/>
</dbReference>
<evidence type="ECO:0000313" key="3">
    <source>
        <dbReference type="Proteomes" id="UP000193083"/>
    </source>
</evidence>
<evidence type="ECO:0000256" key="1">
    <source>
        <dbReference type="ARBA" id="ARBA00022649"/>
    </source>
</evidence>
<gene>
    <name evidence="2" type="ORF">SAMN02982922_0808</name>
</gene>
<name>A0A1X7MXR5_9HYPH</name>
<dbReference type="RefSeq" id="WP_085462969.1">
    <property type="nucleotide sequence ID" value="NZ_FXBL01000004.1"/>
</dbReference>
<dbReference type="Pfam" id="PF05016">
    <property type="entry name" value="ParE_toxin"/>
    <property type="match status" value="1"/>
</dbReference>
<dbReference type="Gene3D" id="3.30.2310.20">
    <property type="entry name" value="RelE-like"/>
    <property type="match status" value="1"/>
</dbReference>
<dbReference type="InterPro" id="IPR035093">
    <property type="entry name" value="RelE/ParE_toxin_dom_sf"/>
</dbReference>
<sequence length="103" mass="12160">MKIIFLPTTTTDFEWMTDYYLSVFPEGGPNAYKRFERALINLGDNPLSGKTIARTRYRQYPVRRTPFCLIYRIEAETIEIVHIWDQRSNPLDLVLDDDGKNEK</sequence>
<organism evidence="2 3">
    <name type="scientific">Mesorhizobium australicum</name>
    <dbReference type="NCBI Taxonomy" id="536018"/>
    <lineage>
        <taxon>Bacteria</taxon>
        <taxon>Pseudomonadati</taxon>
        <taxon>Pseudomonadota</taxon>
        <taxon>Alphaproteobacteria</taxon>
        <taxon>Hyphomicrobiales</taxon>
        <taxon>Phyllobacteriaceae</taxon>
        <taxon>Mesorhizobium</taxon>
    </lineage>
</organism>
<protein>
    <submittedName>
        <fullName evidence="2">Plasmid stabilization system protein ParE</fullName>
    </submittedName>
</protein>